<dbReference type="InterPro" id="IPR010827">
    <property type="entry name" value="BamA/TamA_POTRA"/>
</dbReference>
<protein>
    <submittedName>
        <fullName evidence="8">BamA/TamA family outer membrane protein</fullName>
    </submittedName>
</protein>
<sequence>MSRARPSAGLIVFYLLISGTARAQQSEPPLIEGAILDPASPMAPLPDLGVEWPDPIAPPEAERPAPPVAAQPAPGAARTTVRRQAAAAAKEAGEQRYTVRLAGTEALGEAHFRERFDAVSALVLQSGEPANVAQIDRRAREDAETLNLLLRAEGYYDGEVDTAVAAENGRIVVTLTVRPGPQYHFSAVTISGLDALPGPVRGSFAVKAGDAVDADAVTTAATALKTALGHAGYSYANVADPDITVDHDARTATLKLAVAPGEVQRLGRFVVEGRQLFSPDHLAIISRVRPGEPLDAARIDDLRRALIATGLVSTVQLTPTATADPGVSDLAVRLERAPRRTIAGELGYGTGEGARTEISWTHRNLIRPEGAVTFRGALGTQEQLIGASLRQGNFRQRDQVLNAQIVASHTQRDAYDARTFTLSANLERQTNIIWQKKWTWTFGGELIASDERDVLLSTGLPRRRTYFIAAAPTGLAYDGTDDLLNPSRGYRLSGRFSPEVSLRGKPFTYGRTQIDGSAYLPWGDRVVFAGRFRFGSILGTGRDDIAPSRRFYVGGGGSVRGYGYQDVGPRDGNNDPVGGRSLNEFSLETRIRFGDFGVVPFLDAGNLYTSALPRFTGLRYGAGLGARYYTSFGPIRVDLGTPINPQRGDPRLAVYVSLGQAF</sequence>
<evidence type="ECO:0000313" key="9">
    <source>
        <dbReference type="Proteomes" id="UP000776276"/>
    </source>
</evidence>
<gene>
    <name evidence="8" type="ORF">KOF26_06020</name>
</gene>
<dbReference type="PANTHER" id="PTHR12815:SF42">
    <property type="entry name" value="BACTERIAL SURFACE ANTIGEN (D15) DOMAIN-CONTAINING PROTEIN"/>
    <property type="match status" value="1"/>
</dbReference>
<proteinExistence type="predicted"/>
<evidence type="ECO:0000256" key="5">
    <source>
        <dbReference type="SAM" id="SignalP"/>
    </source>
</evidence>
<reference evidence="8 9" key="1">
    <citation type="submission" date="2021-06" db="EMBL/GenBank/DDBJ databases">
        <title>Sphingomonas sp. XMGL2, whole genome shotgun sequencing project.</title>
        <authorList>
            <person name="Zhao G."/>
            <person name="Shen L."/>
        </authorList>
    </citation>
    <scope>NUCLEOTIDE SEQUENCE [LARGE SCALE GENOMIC DNA]</scope>
    <source>
        <strain evidence="8 9">XMGL2</strain>
    </source>
</reference>
<keyword evidence="2" id="KW-0812">Transmembrane</keyword>
<evidence type="ECO:0000256" key="4">
    <source>
        <dbReference type="SAM" id="MobiDB-lite"/>
    </source>
</evidence>
<feature type="domain" description="POTRA" evidence="7">
    <location>
        <begin position="183"/>
        <end position="261"/>
    </location>
</feature>
<dbReference type="InterPro" id="IPR000184">
    <property type="entry name" value="Bac_surfAg_D15"/>
</dbReference>
<dbReference type="RefSeq" id="WP_216321826.1">
    <property type="nucleotide sequence ID" value="NZ_JAHKRT010000003.1"/>
</dbReference>
<keyword evidence="3" id="KW-0472">Membrane</keyword>
<feature type="signal peptide" evidence="5">
    <location>
        <begin position="1"/>
        <end position="23"/>
    </location>
</feature>
<feature type="region of interest" description="Disordered" evidence="4">
    <location>
        <begin position="56"/>
        <end position="75"/>
    </location>
</feature>
<organism evidence="8 9">
    <name type="scientific">Sphingomonas quercus</name>
    <dbReference type="NCBI Taxonomy" id="2842451"/>
    <lineage>
        <taxon>Bacteria</taxon>
        <taxon>Pseudomonadati</taxon>
        <taxon>Pseudomonadota</taxon>
        <taxon>Alphaproteobacteria</taxon>
        <taxon>Sphingomonadales</taxon>
        <taxon>Sphingomonadaceae</taxon>
        <taxon>Sphingomonas</taxon>
    </lineage>
</organism>
<keyword evidence="2" id="KW-1134">Transmembrane beta strand</keyword>
<accession>A0ABS6BJ15</accession>
<feature type="domain" description="Bacterial surface antigen (D15)" evidence="6">
    <location>
        <begin position="372"/>
        <end position="662"/>
    </location>
</feature>
<dbReference type="EMBL" id="JAHKRT010000003">
    <property type="protein sequence ID" value="MBU3077421.1"/>
    <property type="molecule type" value="Genomic_DNA"/>
</dbReference>
<evidence type="ECO:0000313" key="8">
    <source>
        <dbReference type="EMBL" id="MBU3077421.1"/>
    </source>
</evidence>
<evidence type="ECO:0000256" key="2">
    <source>
        <dbReference type="ARBA" id="ARBA00022452"/>
    </source>
</evidence>
<dbReference type="PANTHER" id="PTHR12815">
    <property type="entry name" value="SORTING AND ASSEMBLY MACHINERY SAMM50 PROTEIN FAMILY MEMBER"/>
    <property type="match status" value="1"/>
</dbReference>
<keyword evidence="9" id="KW-1185">Reference proteome</keyword>
<keyword evidence="5" id="KW-0732">Signal</keyword>
<feature type="chain" id="PRO_5046506141" evidence="5">
    <location>
        <begin position="24"/>
        <end position="662"/>
    </location>
</feature>
<evidence type="ECO:0000259" key="7">
    <source>
        <dbReference type="Pfam" id="PF07244"/>
    </source>
</evidence>
<dbReference type="Pfam" id="PF01103">
    <property type="entry name" value="Omp85"/>
    <property type="match status" value="1"/>
</dbReference>
<comment type="caution">
    <text evidence="8">The sequence shown here is derived from an EMBL/GenBank/DDBJ whole genome shotgun (WGS) entry which is preliminary data.</text>
</comment>
<dbReference type="InterPro" id="IPR039910">
    <property type="entry name" value="D15-like"/>
</dbReference>
<dbReference type="Proteomes" id="UP000776276">
    <property type="component" value="Unassembled WGS sequence"/>
</dbReference>
<comment type="subcellular location">
    <subcellularLocation>
        <location evidence="1">Membrane</location>
    </subcellularLocation>
</comment>
<evidence type="ECO:0000259" key="6">
    <source>
        <dbReference type="Pfam" id="PF01103"/>
    </source>
</evidence>
<dbReference type="Pfam" id="PF07244">
    <property type="entry name" value="POTRA"/>
    <property type="match status" value="1"/>
</dbReference>
<evidence type="ECO:0000256" key="1">
    <source>
        <dbReference type="ARBA" id="ARBA00004370"/>
    </source>
</evidence>
<name>A0ABS6BJ15_9SPHN</name>
<evidence type="ECO:0000256" key="3">
    <source>
        <dbReference type="ARBA" id="ARBA00023136"/>
    </source>
</evidence>